<keyword evidence="7 14" id="KW-1133">Transmembrane helix</keyword>
<dbReference type="PROSITE" id="PS50283">
    <property type="entry name" value="NA_SOLUT_SYMP_3"/>
    <property type="match status" value="1"/>
</dbReference>
<dbReference type="EMBL" id="AMQN01005874">
    <property type="status" value="NOT_ANNOTATED_CDS"/>
    <property type="molecule type" value="Genomic_DNA"/>
</dbReference>
<gene>
    <name evidence="15" type="ORF">CAPTEDRAFT_183218</name>
</gene>
<organism evidence="15">
    <name type="scientific">Capitella teleta</name>
    <name type="common">Polychaete worm</name>
    <dbReference type="NCBI Taxonomy" id="283909"/>
    <lineage>
        <taxon>Eukaryota</taxon>
        <taxon>Metazoa</taxon>
        <taxon>Spiralia</taxon>
        <taxon>Lophotrochozoa</taxon>
        <taxon>Annelida</taxon>
        <taxon>Polychaeta</taxon>
        <taxon>Sedentaria</taxon>
        <taxon>Scolecida</taxon>
        <taxon>Capitellidae</taxon>
        <taxon>Capitella</taxon>
    </lineage>
</organism>
<feature type="transmembrane region" description="Helical" evidence="14">
    <location>
        <begin position="218"/>
        <end position="236"/>
    </location>
</feature>
<dbReference type="EnsemblMetazoa" id="CapteT183218">
    <property type="protein sequence ID" value="CapteP183218"/>
    <property type="gene ID" value="CapteG183218"/>
</dbReference>
<evidence type="ECO:0000256" key="12">
    <source>
        <dbReference type="ARBA" id="ARBA00023201"/>
    </source>
</evidence>
<feature type="transmembrane region" description="Helical" evidence="14">
    <location>
        <begin position="36"/>
        <end position="58"/>
    </location>
</feature>
<dbReference type="Pfam" id="PF00474">
    <property type="entry name" value="SSF"/>
    <property type="match status" value="1"/>
</dbReference>
<evidence type="ECO:0000256" key="2">
    <source>
        <dbReference type="ARBA" id="ARBA00006434"/>
    </source>
</evidence>
<dbReference type="GO" id="GO:0005886">
    <property type="term" value="C:plasma membrane"/>
    <property type="evidence" value="ECO:0007669"/>
    <property type="project" value="TreeGrafter"/>
</dbReference>
<dbReference type="PANTHER" id="PTHR45897">
    <property type="entry name" value="HIGH-AFFINITY CHOLINE TRANSPORTER 1"/>
    <property type="match status" value="1"/>
</dbReference>
<keyword evidence="17" id="KW-1185">Reference proteome</keyword>
<dbReference type="PANTHER" id="PTHR45897:SF4">
    <property type="entry name" value="HIGH-AFFINITY CHOLINE TRANSPORTER 1"/>
    <property type="match status" value="1"/>
</dbReference>
<dbReference type="AlphaFoldDB" id="R7V3Y1"/>
<feature type="transmembrane region" description="Helical" evidence="14">
    <location>
        <begin position="348"/>
        <end position="374"/>
    </location>
</feature>
<dbReference type="InterPro" id="IPR001734">
    <property type="entry name" value="Na/solute_symporter"/>
</dbReference>
<reference evidence="17" key="1">
    <citation type="submission" date="2012-12" db="EMBL/GenBank/DDBJ databases">
        <authorList>
            <person name="Hellsten U."/>
            <person name="Grimwood J."/>
            <person name="Chapman J.A."/>
            <person name="Shapiro H."/>
            <person name="Aerts A."/>
            <person name="Otillar R.P."/>
            <person name="Terry A.Y."/>
            <person name="Boore J.L."/>
            <person name="Simakov O."/>
            <person name="Marletaz F."/>
            <person name="Cho S.-J."/>
            <person name="Edsinger-Gonzales E."/>
            <person name="Havlak P."/>
            <person name="Kuo D.-H."/>
            <person name="Larsson T."/>
            <person name="Lv J."/>
            <person name="Arendt D."/>
            <person name="Savage R."/>
            <person name="Osoegawa K."/>
            <person name="de Jong P."/>
            <person name="Lindberg D.R."/>
            <person name="Seaver E.C."/>
            <person name="Weisblat D.A."/>
            <person name="Putnam N.H."/>
            <person name="Grigoriev I.V."/>
            <person name="Rokhsar D.S."/>
        </authorList>
    </citation>
    <scope>NUCLEOTIDE SEQUENCE</scope>
    <source>
        <strain evidence="17">I ESC-2004</strain>
    </source>
</reference>
<evidence type="ECO:0000256" key="4">
    <source>
        <dbReference type="ARBA" id="ARBA00022692"/>
    </source>
</evidence>
<feature type="transmembrane region" description="Helical" evidence="14">
    <location>
        <begin position="451"/>
        <end position="468"/>
    </location>
</feature>
<keyword evidence="11" id="KW-0325">Glycoprotein</keyword>
<dbReference type="InterPro" id="IPR038377">
    <property type="entry name" value="Na/Glc_symporter_sf"/>
</dbReference>
<feature type="transmembrane region" description="Helical" evidence="14">
    <location>
        <begin position="298"/>
        <end position="322"/>
    </location>
</feature>
<feature type="transmembrane region" description="Helical" evidence="14">
    <location>
        <begin position="265"/>
        <end position="286"/>
    </location>
</feature>
<evidence type="ECO:0000256" key="7">
    <source>
        <dbReference type="ARBA" id="ARBA00022989"/>
    </source>
</evidence>
<keyword evidence="5" id="KW-0769">Symport</keyword>
<reference evidence="15 17" key="2">
    <citation type="journal article" date="2013" name="Nature">
        <title>Insights into bilaterian evolution from three spiralian genomes.</title>
        <authorList>
            <person name="Simakov O."/>
            <person name="Marletaz F."/>
            <person name="Cho S.J."/>
            <person name="Edsinger-Gonzales E."/>
            <person name="Havlak P."/>
            <person name="Hellsten U."/>
            <person name="Kuo D.H."/>
            <person name="Larsson T."/>
            <person name="Lv J."/>
            <person name="Arendt D."/>
            <person name="Savage R."/>
            <person name="Osoegawa K."/>
            <person name="de Jong P."/>
            <person name="Grimwood J."/>
            <person name="Chapman J.A."/>
            <person name="Shapiro H."/>
            <person name="Aerts A."/>
            <person name="Otillar R.P."/>
            <person name="Terry A.Y."/>
            <person name="Boore J.L."/>
            <person name="Grigoriev I.V."/>
            <person name="Lindberg D.R."/>
            <person name="Seaver E.C."/>
            <person name="Weisblat D.A."/>
            <person name="Putnam N.H."/>
            <person name="Rokhsar D.S."/>
        </authorList>
    </citation>
    <scope>NUCLEOTIDE SEQUENCE</scope>
    <source>
        <strain evidence="15 17">I ESC-2004</strain>
    </source>
</reference>
<feature type="transmembrane region" description="Helical" evidence="14">
    <location>
        <begin position="422"/>
        <end position="445"/>
    </location>
</feature>
<dbReference type="FunFam" id="1.20.1730.10:FF:000008">
    <property type="entry name" value="High affinity choline transporter 1"/>
    <property type="match status" value="1"/>
</dbReference>
<feature type="transmembrane region" description="Helical" evidence="14">
    <location>
        <begin position="475"/>
        <end position="499"/>
    </location>
</feature>
<evidence type="ECO:0000256" key="11">
    <source>
        <dbReference type="ARBA" id="ARBA00023180"/>
    </source>
</evidence>
<dbReference type="OMA" id="WAGRKTN"/>
<feature type="transmembrane region" description="Helical" evidence="14">
    <location>
        <begin position="110"/>
        <end position="132"/>
    </location>
</feature>
<evidence type="ECO:0000256" key="13">
    <source>
        <dbReference type="RuleBase" id="RU362091"/>
    </source>
</evidence>
<feature type="transmembrane region" description="Helical" evidence="14">
    <location>
        <begin position="519"/>
        <end position="538"/>
    </location>
</feature>
<feature type="transmembrane region" description="Helical" evidence="14">
    <location>
        <begin position="184"/>
        <end position="206"/>
    </location>
</feature>
<keyword evidence="9" id="KW-0406">Ion transport</keyword>
<comment type="similarity">
    <text evidence="2 13">Belongs to the sodium:solute symporter (SSF) (TC 2.A.21) family.</text>
</comment>
<keyword evidence="10 14" id="KW-0472">Membrane</keyword>
<evidence type="ECO:0000313" key="15">
    <source>
        <dbReference type="EMBL" id="ELU11061.1"/>
    </source>
</evidence>
<keyword evidence="4 14" id="KW-0812">Transmembrane</keyword>
<dbReference type="CDD" id="cd11474">
    <property type="entry name" value="SLC5sbd_CHT"/>
    <property type="match status" value="1"/>
</dbReference>
<dbReference type="GO" id="GO:0005307">
    <property type="term" value="F:choline:sodium symporter activity"/>
    <property type="evidence" value="ECO:0007669"/>
    <property type="project" value="TreeGrafter"/>
</dbReference>
<reference evidence="16" key="3">
    <citation type="submission" date="2015-06" db="UniProtKB">
        <authorList>
            <consortium name="EnsemblMetazoa"/>
        </authorList>
    </citation>
    <scope>IDENTIFICATION</scope>
</reference>
<keyword evidence="3" id="KW-0813">Transport</keyword>
<dbReference type="OrthoDB" id="546820at2759"/>
<feature type="transmembrane region" description="Helical" evidence="14">
    <location>
        <begin position="78"/>
        <end position="98"/>
    </location>
</feature>
<evidence type="ECO:0000256" key="8">
    <source>
        <dbReference type="ARBA" id="ARBA00023053"/>
    </source>
</evidence>
<evidence type="ECO:0000256" key="14">
    <source>
        <dbReference type="SAM" id="Phobius"/>
    </source>
</evidence>
<keyword evidence="8" id="KW-0915">Sodium</keyword>
<evidence type="ECO:0000256" key="5">
    <source>
        <dbReference type="ARBA" id="ARBA00022847"/>
    </source>
</evidence>
<accession>R7V3Y1</accession>
<evidence type="ECO:0000256" key="9">
    <source>
        <dbReference type="ARBA" id="ARBA00023065"/>
    </source>
</evidence>
<evidence type="ECO:0000313" key="17">
    <source>
        <dbReference type="Proteomes" id="UP000014760"/>
    </source>
</evidence>
<evidence type="ECO:0000313" key="16">
    <source>
        <dbReference type="EnsemblMetazoa" id="CapteP183218"/>
    </source>
</evidence>
<name>R7V3Y1_CAPTE</name>
<evidence type="ECO:0000256" key="3">
    <source>
        <dbReference type="ARBA" id="ARBA00022448"/>
    </source>
</evidence>
<comment type="subcellular location">
    <subcellularLocation>
        <location evidence="1">Membrane</location>
        <topology evidence="1">Multi-pass membrane protein</topology>
    </subcellularLocation>
</comment>
<keyword evidence="12" id="KW-0739">Sodium transport</keyword>
<keyword evidence="6" id="KW-0530">Neurotransmitter biosynthesis</keyword>
<sequence length="582" mass="63130">MHNSTCSELNSCTDCLCKRIIGVPFSSEVLRGELNIWGLFGVILFYVVILIIGIYASWKTKSLRSTDSEDILVAGRNISFFVGVFTMTSTWVGGGYINGTAEAIFTPGTGLMWCQAPFGYSMSIMLGGFIFAKKMREARYVTMLDPFHNKYGRVMAALLYIPALLGDIFWTGAILSALGASLSVIVGLNHALAVVVSAGISMLYTLLGGLYSVAYTDVVQLACIFVGLWLCVPFALTHEAVSSISSTMGGADGWLGEGNLSGQYIGLYIDSGLLILLGGIPWQVYFQRVLSQKTAARAQILSFVAAAGCIIMTIPAALIGAIGKSTDWNATDYISFGTLPMPAEDYKLILPLVLNFLTPVPVAVIGLGAVSAAVMSSSDSAVLSSSSMFARNIYKPLRNAIGSRCFKWEEASDREIMWCMRIAIILVGSASAAFAIVVDSIYGLWYLCSDLIYVILFPQLLCCVHIPFSNTYGSIAGYFFGVLFRLTGGEPLLGLPAVIQYWYYDAETGFQCFPFKTMSMLISLLAILLGSFVARCLFTKGILSPRFDVAKVFFHKEADYSNNGLDKKPEEAIAMMAQSEKC</sequence>
<evidence type="ECO:0000256" key="6">
    <source>
        <dbReference type="ARBA" id="ARBA00022979"/>
    </source>
</evidence>
<evidence type="ECO:0000256" key="1">
    <source>
        <dbReference type="ARBA" id="ARBA00004141"/>
    </source>
</evidence>
<feature type="transmembrane region" description="Helical" evidence="14">
    <location>
        <begin position="153"/>
        <end position="178"/>
    </location>
</feature>
<dbReference type="Gene3D" id="1.20.1730.10">
    <property type="entry name" value="Sodium/glucose cotransporter"/>
    <property type="match status" value="1"/>
</dbReference>
<dbReference type="InterPro" id="IPR052244">
    <property type="entry name" value="Choline_transporter"/>
</dbReference>
<dbReference type="HOGENOM" id="CLU_018808_10_0_1"/>
<dbReference type="Proteomes" id="UP000014760">
    <property type="component" value="Unassembled WGS sequence"/>
</dbReference>
<dbReference type="GO" id="GO:0008292">
    <property type="term" value="P:acetylcholine biosynthetic process"/>
    <property type="evidence" value="ECO:0007669"/>
    <property type="project" value="UniProtKB-ARBA"/>
</dbReference>
<proteinExistence type="inferred from homology"/>
<evidence type="ECO:0000256" key="10">
    <source>
        <dbReference type="ARBA" id="ARBA00023136"/>
    </source>
</evidence>
<protein>
    <submittedName>
        <fullName evidence="15 16">Uncharacterized protein</fullName>
    </submittedName>
</protein>
<dbReference type="EMBL" id="KB297016">
    <property type="protein sequence ID" value="ELU11061.1"/>
    <property type="molecule type" value="Genomic_DNA"/>
</dbReference>